<dbReference type="Gene3D" id="2.40.10.10">
    <property type="entry name" value="Trypsin-like serine proteases"/>
    <property type="match status" value="2"/>
</dbReference>
<dbReference type="InterPro" id="IPR043504">
    <property type="entry name" value="Peptidase_S1_PA_chymotrypsin"/>
</dbReference>
<dbReference type="GO" id="GO:0005634">
    <property type="term" value="C:nucleus"/>
    <property type="evidence" value="ECO:0007669"/>
    <property type="project" value="TreeGrafter"/>
</dbReference>
<feature type="region of interest" description="Disordered" evidence="1">
    <location>
        <begin position="169"/>
        <end position="234"/>
    </location>
</feature>
<feature type="compositionally biased region" description="Polar residues" evidence="1">
    <location>
        <begin position="199"/>
        <end position="224"/>
    </location>
</feature>
<evidence type="ECO:0000256" key="1">
    <source>
        <dbReference type="SAM" id="MobiDB-lite"/>
    </source>
</evidence>
<protein>
    <submittedName>
        <fullName evidence="3 4">Serine protease FAM111A-like isoform X1</fullName>
    </submittedName>
</protein>
<dbReference type="KEGG" id="snh:120050146"/>
<keyword evidence="2" id="KW-1185">Reference proteome</keyword>
<dbReference type="GeneID" id="120050146"/>
<dbReference type="InterPro" id="IPR009003">
    <property type="entry name" value="Peptidase_S1_PA"/>
</dbReference>
<dbReference type="Pfam" id="PF13365">
    <property type="entry name" value="Trypsin_2"/>
    <property type="match status" value="1"/>
</dbReference>
<sequence>MKKVKGREVVIVNEKGAIVEHFPCCLIKKDETLVIYTFPKTKTPAIDGKRELEQGKELAQGKEQQQKSTFVTSCVEVTGGKNITSKEILKHQKRKNFSPLCIYAKSGDTVKSALEADGRFSDIVFEKTCTLCEEPQKQTNITMSTVVNKLEDRRFQIFLKEPTNRKVLGTTKSKISDTRFKSEGDTTQPSQSNPSSTSEEGPSQSNPSSTSEEGPSVGNMTQKRQANKKQKYIPMPDSREIQQILCDQFKGLLDHMKSRYPQEKSESEVIELMREEFGKKPESFTEVYRLIELAEVTTSVCKVEHELIEGTGFLLFDNLILTNGHLFKDKGVLQGKTLLVPTTVTFNFDNALGSGQWKVNVKPEVVALQYGVDRWGRQVDYAILELSTPLKGKKFPPGLLQKYGPVPQTGGIYIVGHPDGGIKKMDSTTIIEVEQRNAAEIKHLGENQSSIMIIKESILGNELDKEFYEQIIQGKLDVLTYNTFCFNGASGSPVINPSHCQVINGIPVYGCQVIAMHTAGFSYKCKGTHETQSVIEYAIPLRTILENILFYLVETNNVQMLSRFTNVAMKNPHLFQLIACLIIEMVATLQPEYSDILKGIWNTISRSRKRDEMQKLIIDISAGTSGIGLRC</sequence>
<feature type="compositionally biased region" description="Low complexity" evidence="1">
    <location>
        <begin position="186"/>
        <end position="198"/>
    </location>
</feature>
<evidence type="ECO:0000313" key="4">
    <source>
        <dbReference type="RefSeq" id="XP_038852738.1"/>
    </source>
</evidence>
<dbReference type="GO" id="GO:0000785">
    <property type="term" value="C:chromatin"/>
    <property type="evidence" value="ECO:0007669"/>
    <property type="project" value="TreeGrafter"/>
</dbReference>
<dbReference type="OrthoDB" id="10025068at2759"/>
<dbReference type="SUPFAM" id="SSF50494">
    <property type="entry name" value="Trypsin-like serine proteases"/>
    <property type="match status" value="1"/>
</dbReference>
<feature type="compositionally biased region" description="Basic and acidic residues" evidence="1">
    <location>
        <begin position="174"/>
        <end position="184"/>
    </location>
</feature>
<gene>
    <name evidence="3 4" type="primary">LOC120050146</name>
</gene>
<name>A0A8U0R086_SALNM</name>
<dbReference type="RefSeq" id="XP_038852737.1">
    <property type="nucleotide sequence ID" value="XM_038996809.1"/>
</dbReference>
<dbReference type="PANTHER" id="PTHR14389">
    <property type="entry name" value="SI:CH1073-475A24.1"/>
    <property type="match status" value="1"/>
</dbReference>
<evidence type="ECO:0000313" key="2">
    <source>
        <dbReference type="Proteomes" id="UP000808372"/>
    </source>
</evidence>
<dbReference type="RefSeq" id="XP_038852738.1">
    <property type="nucleotide sequence ID" value="XM_038996810.1"/>
</dbReference>
<dbReference type="AlphaFoldDB" id="A0A8U0R086"/>
<organism evidence="2 3">
    <name type="scientific">Salvelinus namaycush</name>
    <name type="common">Lake trout</name>
    <name type="synonym">Salmo namaycush</name>
    <dbReference type="NCBI Taxonomy" id="8040"/>
    <lineage>
        <taxon>Eukaryota</taxon>
        <taxon>Metazoa</taxon>
        <taxon>Chordata</taxon>
        <taxon>Craniata</taxon>
        <taxon>Vertebrata</taxon>
        <taxon>Euteleostomi</taxon>
        <taxon>Actinopterygii</taxon>
        <taxon>Neopterygii</taxon>
        <taxon>Teleostei</taxon>
        <taxon>Protacanthopterygii</taxon>
        <taxon>Salmoniformes</taxon>
        <taxon>Salmonidae</taxon>
        <taxon>Salmoninae</taxon>
        <taxon>Salvelinus</taxon>
    </lineage>
</organism>
<evidence type="ECO:0000313" key="3">
    <source>
        <dbReference type="RefSeq" id="XP_038852737.1"/>
    </source>
</evidence>
<proteinExistence type="predicted"/>
<dbReference type="GO" id="GO:0006260">
    <property type="term" value="P:DNA replication"/>
    <property type="evidence" value="ECO:0007669"/>
    <property type="project" value="TreeGrafter"/>
</dbReference>
<dbReference type="Proteomes" id="UP000808372">
    <property type="component" value="Chromosome 6"/>
</dbReference>
<accession>A0A8U0R086</accession>
<reference evidence="3 4" key="1">
    <citation type="submission" date="2025-04" db="UniProtKB">
        <authorList>
            <consortium name="RefSeq"/>
        </authorList>
    </citation>
    <scope>IDENTIFICATION</scope>
    <source>
        <tissue evidence="3 4">White muscle</tissue>
    </source>
</reference>
<dbReference type="PANTHER" id="PTHR14389:SF3">
    <property type="entry name" value="PROTEIN FAM111A-LIKE"/>
    <property type="match status" value="1"/>
</dbReference>